<dbReference type="InterPro" id="IPR018206">
    <property type="entry name" value="ETF_asu_C_CS"/>
</dbReference>
<evidence type="ECO:0000256" key="4">
    <source>
        <dbReference type="ARBA" id="ARBA00022723"/>
    </source>
</evidence>
<evidence type="ECO:0000256" key="9">
    <source>
        <dbReference type="PIRSR" id="PIRSR000089-1"/>
    </source>
</evidence>
<dbReference type="PANTHER" id="PTHR43153:SF1">
    <property type="entry name" value="ELECTRON TRANSFER FLAVOPROTEIN SUBUNIT ALPHA, MITOCHONDRIAL"/>
    <property type="match status" value="1"/>
</dbReference>
<evidence type="ECO:0000256" key="8">
    <source>
        <dbReference type="ARBA" id="ARBA00023014"/>
    </source>
</evidence>
<dbReference type="GO" id="GO:0033539">
    <property type="term" value="P:fatty acid beta-oxidation using acyl-CoA dehydrogenase"/>
    <property type="evidence" value="ECO:0007669"/>
    <property type="project" value="TreeGrafter"/>
</dbReference>
<evidence type="ECO:0000256" key="2">
    <source>
        <dbReference type="ARBA" id="ARBA00022448"/>
    </source>
</evidence>
<dbReference type="Proteomes" id="UP000184052">
    <property type="component" value="Unassembled WGS sequence"/>
</dbReference>
<dbReference type="Gene3D" id="3.40.50.620">
    <property type="entry name" value="HUPs"/>
    <property type="match status" value="1"/>
</dbReference>
<feature type="binding site" evidence="9">
    <location>
        <position position="363"/>
    </location>
    <ligand>
        <name>FAD</name>
        <dbReference type="ChEBI" id="CHEBI:57692"/>
    </ligand>
</feature>
<comment type="cofactor">
    <cofactor evidence="9">
        <name>FAD</name>
        <dbReference type="ChEBI" id="CHEBI:57692"/>
    </cofactor>
    <text evidence="9">Binds 1 FAD per dimer.</text>
</comment>
<dbReference type="SUPFAM" id="SSF54862">
    <property type="entry name" value="4Fe-4S ferredoxins"/>
    <property type="match status" value="1"/>
</dbReference>
<dbReference type="SUPFAM" id="SSF52467">
    <property type="entry name" value="DHS-like NAD/FAD-binding domain"/>
    <property type="match status" value="1"/>
</dbReference>
<dbReference type="STRING" id="1121476.SAMN02745751_03419"/>
<protein>
    <submittedName>
        <fullName evidence="11">Electron transfer flavoprotein alpha subunit</fullName>
    </submittedName>
</protein>
<dbReference type="RefSeq" id="WP_073050772.1">
    <property type="nucleotide sequence ID" value="NZ_FQZL01000040.1"/>
</dbReference>
<feature type="binding site" evidence="9">
    <location>
        <begin position="325"/>
        <end position="329"/>
    </location>
    <ligand>
        <name>FAD</name>
        <dbReference type="ChEBI" id="CHEBI:57692"/>
    </ligand>
</feature>
<evidence type="ECO:0000256" key="1">
    <source>
        <dbReference type="ARBA" id="ARBA00005817"/>
    </source>
</evidence>
<dbReference type="Gene3D" id="3.40.50.1220">
    <property type="entry name" value="TPP-binding domain"/>
    <property type="match status" value="1"/>
</dbReference>
<dbReference type="PROSITE" id="PS00696">
    <property type="entry name" value="ETF_ALPHA"/>
    <property type="match status" value="1"/>
</dbReference>
<dbReference type="InterPro" id="IPR017896">
    <property type="entry name" value="4Fe4S_Fe-S-bd"/>
</dbReference>
<dbReference type="FunFam" id="3.40.50.1220:FF:000001">
    <property type="entry name" value="Electron transfer flavoprotein, alpha subunit"/>
    <property type="match status" value="1"/>
</dbReference>
<evidence type="ECO:0000313" key="11">
    <source>
        <dbReference type="EMBL" id="SHJ80710.1"/>
    </source>
</evidence>
<feature type="domain" description="4Fe-4S ferredoxin-type" evidence="10">
    <location>
        <begin position="31"/>
        <end position="58"/>
    </location>
</feature>
<dbReference type="InterPro" id="IPR017900">
    <property type="entry name" value="4Fe4S_Fe_S_CS"/>
</dbReference>
<dbReference type="InterPro" id="IPR014730">
    <property type="entry name" value="ETF_a/b_N"/>
</dbReference>
<dbReference type="GO" id="GO:0050660">
    <property type="term" value="F:flavin adenine dinucleotide binding"/>
    <property type="evidence" value="ECO:0007669"/>
    <property type="project" value="InterPro"/>
</dbReference>
<keyword evidence="12" id="KW-1185">Reference proteome</keyword>
<feature type="binding site" evidence="9">
    <location>
        <position position="286"/>
    </location>
    <ligand>
        <name>FAD</name>
        <dbReference type="ChEBI" id="CHEBI:57692"/>
    </ligand>
</feature>
<dbReference type="SMART" id="SM00893">
    <property type="entry name" value="ETF"/>
    <property type="match status" value="1"/>
</dbReference>
<dbReference type="InterPro" id="IPR014729">
    <property type="entry name" value="Rossmann-like_a/b/a_fold"/>
</dbReference>
<dbReference type="CDD" id="cd01715">
    <property type="entry name" value="ETF_alpha"/>
    <property type="match status" value="1"/>
</dbReference>
<keyword evidence="7" id="KW-0408">Iron</keyword>
<organism evidence="11 12">
    <name type="scientific">Dethiosulfatibacter aminovorans DSM 17477</name>
    <dbReference type="NCBI Taxonomy" id="1121476"/>
    <lineage>
        <taxon>Bacteria</taxon>
        <taxon>Bacillati</taxon>
        <taxon>Bacillota</taxon>
        <taxon>Tissierellia</taxon>
        <taxon>Dethiosulfatibacter</taxon>
    </lineage>
</organism>
<keyword evidence="6" id="KW-0249">Electron transport</keyword>
<gene>
    <name evidence="11" type="ORF">SAMN02745751_03419</name>
</gene>
<keyword evidence="8" id="KW-0411">Iron-sulfur</keyword>
<sequence>MAVKIINDKCTGCGVCIDQCPFAAIEMSNGIAYITEACTVCGSCVDVCPAEAIVKEEKKSNRKINIDDYKDIWVFIETEHGKPRNVGLELLGQGRNLAEKLNQNLVGIVFGKNTDEVVKEVKDYGTDKIIVVEGEEFEHYNTDSYTIALTKLINEYKPSVILIGATNNGRDLGPRVACRVKTGLTADCTDLGVDEDSGNVAWTRPAFGGNIMATILCPDHRPQIGTVRPNVFKKPEVEVKEHCKIIREKIEVEPKDIRTKRIDFIKLASEESVNLEEADVIVSGGRGLRNPENFAIIKELADVMGGTVGASRAAVDAGWLPAIHQVGQTGKTVGPKIYIACGISGAIQHYAGMSSSDIIIAINKDKDAPIFDVADYGIVGDLFEVVPALTEEIRKLKNI</sequence>
<feature type="binding site" evidence="9">
    <location>
        <begin position="342"/>
        <end position="349"/>
    </location>
    <ligand>
        <name>FAD</name>
        <dbReference type="ChEBI" id="CHEBI:57692"/>
    </ligand>
</feature>
<dbReference type="Pfam" id="PF01012">
    <property type="entry name" value="ETF"/>
    <property type="match status" value="1"/>
</dbReference>
<dbReference type="Pfam" id="PF00766">
    <property type="entry name" value="ETF_alpha"/>
    <property type="match status" value="1"/>
</dbReference>
<dbReference type="InterPro" id="IPR033947">
    <property type="entry name" value="ETF_alpha_N"/>
</dbReference>
<dbReference type="Pfam" id="PF13237">
    <property type="entry name" value="Fer4_10"/>
    <property type="match status" value="1"/>
</dbReference>
<evidence type="ECO:0000256" key="3">
    <source>
        <dbReference type="ARBA" id="ARBA00022630"/>
    </source>
</evidence>
<evidence type="ECO:0000259" key="10">
    <source>
        <dbReference type="PROSITE" id="PS51379"/>
    </source>
</evidence>
<evidence type="ECO:0000313" key="12">
    <source>
        <dbReference type="Proteomes" id="UP000184052"/>
    </source>
</evidence>
<dbReference type="EMBL" id="FQZL01000040">
    <property type="protein sequence ID" value="SHJ80710.1"/>
    <property type="molecule type" value="Genomic_DNA"/>
</dbReference>
<dbReference type="SUPFAM" id="SSF52402">
    <property type="entry name" value="Adenine nucleotide alpha hydrolases-like"/>
    <property type="match status" value="1"/>
</dbReference>
<dbReference type="OrthoDB" id="9770286at2"/>
<feature type="binding site" evidence="9">
    <location>
        <begin position="311"/>
        <end position="312"/>
    </location>
    <ligand>
        <name>FAD</name>
        <dbReference type="ChEBI" id="CHEBI:57692"/>
    </ligand>
</feature>
<dbReference type="GO" id="GO:0051536">
    <property type="term" value="F:iron-sulfur cluster binding"/>
    <property type="evidence" value="ECO:0007669"/>
    <property type="project" value="UniProtKB-KW"/>
</dbReference>
<dbReference type="PROSITE" id="PS51379">
    <property type="entry name" value="4FE4S_FER_2"/>
    <property type="match status" value="2"/>
</dbReference>
<evidence type="ECO:0000256" key="5">
    <source>
        <dbReference type="ARBA" id="ARBA00022827"/>
    </source>
</evidence>
<comment type="similarity">
    <text evidence="1">Belongs to the ETF alpha-subunit/FixB family.</text>
</comment>
<dbReference type="AlphaFoldDB" id="A0A1M6MBH5"/>
<evidence type="ECO:0000256" key="6">
    <source>
        <dbReference type="ARBA" id="ARBA00022982"/>
    </source>
</evidence>
<dbReference type="GO" id="GO:0046872">
    <property type="term" value="F:metal ion binding"/>
    <property type="evidence" value="ECO:0007669"/>
    <property type="project" value="UniProtKB-KW"/>
</dbReference>
<proteinExistence type="inferred from homology"/>
<keyword evidence="4" id="KW-0479">Metal-binding</keyword>
<dbReference type="Gene3D" id="3.30.70.20">
    <property type="match status" value="1"/>
</dbReference>
<keyword evidence="5 9" id="KW-0274">FAD</keyword>
<dbReference type="InterPro" id="IPR001308">
    <property type="entry name" value="ETF_a/FixB"/>
</dbReference>
<dbReference type="PIRSF" id="PIRSF000089">
    <property type="entry name" value="Electra_flavoP_a"/>
    <property type="match status" value="1"/>
</dbReference>
<evidence type="ECO:0000256" key="7">
    <source>
        <dbReference type="ARBA" id="ARBA00023004"/>
    </source>
</evidence>
<dbReference type="GO" id="GO:0009055">
    <property type="term" value="F:electron transfer activity"/>
    <property type="evidence" value="ECO:0007669"/>
    <property type="project" value="InterPro"/>
</dbReference>
<name>A0A1M6MBH5_9FIRM</name>
<dbReference type="PROSITE" id="PS00198">
    <property type="entry name" value="4FE4S_FER_1"/>
    <property type="match status" value="2"/>
</dbReference>
<dbReference type="PANTHER" id="PTHR43153">
    <property type="entry name" value="ELECTRON TRANSFER FLAVOPROTEIN ALPHA"/>
    <property type="match status" value="1"/>
</dbReference>
<keyword evidence="2" id="KW-0813">Transport</keyword>
<accession>A0A1M6MBH5</accession>
<dbReference type="InterPro" id="IPR029035">
    <property type="entry name" value="DHS-like_NAD/FAD-binding_dom"/>
</dbReference>
<keyword evidence="3" id="KW-0285">Flavoprotein</keyword>
<dbReference type="InterPro" id="IPR014731">
    <property type="entry name" value="ETF_asu_C"/>
</dbReference>
<reference evidence="11 12" key="1">
    <citation type="submission" date="2016-11" db="EMBL/GenBank/DDBJ databases">
        <authorList>
            <person name="Jaros S."/>
            <person name="Januszkiewicz K."/>
            <person name="Wedrychowicz H."/>
        </authorList>
    </citation>
    <scope>NUCLEOTIDE SEQUENCE [LARGE SCALE GENOMIC DNA]</scope>
    <source>
        <strain evidence="11 12">DSM 17477</strain>
    </source>
</reference>
<feature type="domain" description="4Fe-4S ferredoxin-type" evidence="10">
    <location>
        <begin position="1"/>
        <end position="30"/>
    </location>
</feature>